<dbReference type="InterPro" id="IPR057326">
    <property type="entry name" value="KR_dom"/>
</dbReference>
<sequence>MPEPGYSNKTAIVTGASKGIGAAIARRLAADGFQTIVNYASSPAEAEAVVSTIIAAGGRARAVRADVADPAAVSMLFDEAESAFGPVDVLVNNAGIMKNAPLAEVTDADFQRLIAVNLTGAFNGMREAARRLRDGGRIVNFSTSIIGYYLPAHGVYAATKAAVEALTHTLAKELGGRGITVNAVAPGPVATEMLLTGRPPELIQRVVDDIPLGRVGEPDDIARVVSFLAGVESGWINGQVIRVNGGRN</sequence>
<dbReference type="InterPro" id="IPR036291">
    <property type="entry name" value="NAD(P)-bd_dom_sf"/>
</dbReference>
<evidence type="ECO:0000313" key="4">
    <source>
        <dbReference type="EMBL" id="QGM46355.1"/>
    </source>
</evidence>
<evidence type="ECO:0000313" key="5">
    <source>
        <dbReference type="Proteomes" id="UP000309061"/>
    </source>
</evidence>
<dbReference type="RefSeq" id="WP_136496604.1">
    <property type="nucleotide sequence ID" value="NZ_CP046052.1"/>
</dbReference>
<reference evidence="4 5" key="1">
    <citation type="submission" date="2019-11" db="EMBL/GenBank/DDBJ databases">
        <title>The genome sequence of Methylocystis heyeri.</title>
        <authorList>
            <person name="Oshkin I.Y."/>
            <person name="Miroshnikov K."/>
            <person name="Dedysh S.N."/>
        </authorList>
    </citation>
    <scope>NUCLEOTIDE SEQUENCE [LARGE SCALE GENOMIC DNA]</scope>
    <source>
        <strain evidence="4 5">H2</strain>
    </source>
</reference>
<dbReference type="GO" id="GO:0016614">
    <property type="term" value="F:oxidoreductase activity, acting on CH-OH group of donors"/>
    <property type="evidence" value="ECO:0007669"/>
    <property type="project" value="UniProtKB-ARBA"/>
</dbReference>
<dbReference type="InterPro" id="IPR002347">
    <property type="entry name" value="SDR_fam"/>
</dbReference>
<dbReference type="AlphaFoldDB" id="A0A6B8KHA9"/>
<dbReference type="PRINTS" id="PR00080">
    <property type="entry name" value="SDRFAMILY"/>
</dbReference>
<dbReference type="EMBL" id="CP046052">
    <property type="protein sequence ID" value="QGM46355.1"/>
    <property type="molecule type" value="Genomic_DNA"/>
</dbReference>
<dbReference type="Pfam" id="PF13561">
    <property type="entry name" value="adh_short_C2"/>
    <property type="match status" value="1"/>
</dbReference>
<evidence type="ECO:0000256" key="1">
    <source>
        <dbReference type="ARBA" id="ARBA00006484"/>
    </source>
</evidence>
<dbReference type="FunFam" id="3.40.50.720:FF:000084">
    <property type="entry name" value="Short-chain dehydrogenase reductase"/>
    <property type="match status" value="1"/>
</dbReference>
<proteinExistence type="inferred from homology"/>
<dbReference type="CDD" id="cd05362">
    <property type="entry name" value="THN_reductase-like_SDR_c"/>
    <property type="match status" value="1"/>
</dbReference>
<dbReference type="Proteomes" id="UP000309061">
    <property type="component" value="Chromosome"/>
</dbReference>
<dbReference type="PANTHER" id="PTHR48107:SF7">
    <property type="entry name" value="RE15974P"/>
    <property type="match status" value="1"/>
</dbReference>
<evidence type="ECO:0000256" key="2">
    <source>
        <dbReference type="ARBA" id="ARBA00023002"/>
    </source>
</evidence>
<protein>
    <submittedName>
        <fullName evidence="4">SDR family oxidoreductase</fullName>
    </submittedName>
</protein>
<keyword evidence="2" id="KW-0560">Oxidoreductase</keyword>
<feature type="domain" description="Ketoreductase" evidence="3">
    <location>
        <begin position="9"/>
        <end position="192"/>
    </location>
</feature>
<organism evidence="4 5">
    <name type="scientific">Methylocystis heyeri</name>
    <dbReference type="NCBI Taxonomy" id="391905"/>
    <lineage>
        <taxon>Bacteria</taxon>
        <taxon>Pseudomonadati</taxon>
        <taxon>Pseudomonadota</taxon>
        <taxon>Alphaproteobacteria</taxon>
        <taxon>Hyphomicrobiales</taxon>
        <taxon>Methylocystaceae</taxon>
        <taxon>Methylocystis</taxon>
    </lineage>
</organism>
<dbReference type="KEGG" id="mhey:H2LOC_011955"/>
<dbReference type="Gene3D" id="3.40.50.720">
    <property type="entry name" value="NAD(P)-binding Rossmann-like Domain"/>
    <property type="match status" value="1"/>
</dbReference>
<accession>A0A6B8KHA9</accession>
<gene>
    <name evidence="4" type="ORF">H2LOC_011955</name>
</gene>
<name>A0A6B8KHA9_9HYPH</name>
<dbReference type="PANTHER" id="PTHR48107">
    <property type="entry name" value="NADPH-DEPENDENT ALDEHYDE REDUCTASE-LIKE PROTEIN, CHLOROPLASTIC-RELATED"/>
    <property type="match status" value="1"/>
</dbReference>
<comment type="similarity">
    <text evidence="1">Belongs to the short-chain dehydrogenases/reductases (SDR) family.</text>
</comment>
<evidence type="ECO:0000259" key="3">
    <source>
        <dbReference type="SMART" id="SM00822"/>
    </source>
</evidence>
<dbReference type="SUPFAM" id="SSF51735">
    <property type="entry name" value="NAD(P)-binding Rossmann-fold domains"/>
    <property type="match status" value="1"/>
</dbReference>
<dbReference type="OrthoDB" id="9803333at2"/>
<keyword evidence="5" id="KW-1185">Reference proteome</keyword>
<dbReference type="SMART" id="SM00822">
    <property type="entry name" value="PKS_KR"/>
    <property type="match status" value="1"/>
</dbReference>
<dbReference type="PRINTS" id="PR00081">
    <property type="entry name" value="GDHRDH"/>
</dbReference>